<evidence type="ECO:0008006" key="5">
    <source>
        <dbReference type="Google" id="ProtNLM"/>
    </source>
</evidence>
<proteinExistence type="predicted"/>
<feature type="region of interest" description="Disordered" evidence="1">
    <location>
        <begin position="44"/>
        <end position="65"/>
    </location>
</feature>
<sequence length="104" mass="10614">MKNVLIALGLSLAATTGAFAQSSILDVQDTPEFTAGNAAVSAPLSTYDGSNELTNNGPFDDRSPTYAAPVNAGIDYTATASIDDGQPGPAVVRQPRLGDGVLPY</sequence>
<gene>
    <name evidence="3" type="ORF">E2A64_06535</name>
</gene>
<dbReference type="RefSeq" id="WP_133283581.1">
    <property type="nucleotide sequence ID" value="NZ_SMSI01000001.1"/>
</dbReference>
<dbReference type="AlphaFoldDB" id="A0A4R5PQ44"/>
<feature type="chain" id="PRO_5020523349" description="DUF680 domain-containing protein" evidence="2">
    <location>
        <begin position="21"/>
        <end position="104"/>
    </location>
</feature>
<dbReference type="EMBL" id="SMSI01000001">
    <property type="protein sequence ID" value="TDH38747.1"/>
    <property type="molecule type" value="Genomic_DNA"/>
</dbReference>
<evidence type="ECO:0000313" key="3">
    <source>
        <dbReference type="EMBL" id="TDH38747.1"/>
    </source>
</evidence>
<reference evidence="3 4" key="1">
    <citation type="journal article" date="2013" name="Int. J. Syst. Evol. Microbiol.">
        <title>Hoeflea suaedae sp. nov., an endophytic bacterium isolated from the root of the halophyte Suaeda maritima.</title>
        <authorList>
            <person name="Chung E.J."/>
            <person name="Park J.A."/>
            <person name="Pramanik P."/>
            <person name="Bibi F."/>
            <person name="Jeon C.O."/>
            <person name="Chung Y.R."/>
        </authorList>
    </citation>
    <scope>NUCLEOTIDE SEQUENCE [LARGE SCALE GENOMIC DNA]</scope>
    <source>
        <strain evidence="3 4">YC6898</strain>
    </source>
</reference>
<feature type="region of interest" description="Disordered" evidence="1">
    <location>
        <begin position="80"/>
        <end position="104"/>
    </location>
</feature>
<organism evidence="3 4">
    <name type="scientific">Pseudohoeflea suaedae</name>
    <dbReference type="NCBI Taxonomy" id="877384"/>
    <lineage>
        <taxon>Bacteria</taxon>
        <taxon>Pseudomonadati</taxon>
        <taxon>Pseudomonadota</taxon>
        <taxon>Alphaproteobacteria</taxon>
        <taxon>Hyphomicrobiales</taxon>
        <taxon>Rhizobiaceae</taxon>
        <taxon>Pseudohoeflea</taxon>
    </lineage>
</organism>
<keyword evidence="2" id="KW-0732">Signal</keyword>
<feature type="signal peptide" evidence="2">
    <location>
        <begin position="1"/>
        <end position="20"/>
    </location>
</feature>
<evidence type="ECO:0000256" key="2">
    <source>
        <dbReference type="SAM" id="SignalP"/>
    </source>
</evidence>
<evidence type="ECO:0000256" key="1">
    <source>
        <dbReference type="SAM" id="MobiDB-lite"/>
    </source>
</evidence>
<keyword evidence="4" id="KW-1185">Reference proteome</keyword>
<accession>A0A4R5PQ44</accession>
<comment type="caution">
    <text evidence="3">The sequence shown here is derived from an EMBL/GenBank/DDBJ whole genome shotgun (WGS) entry which is preliminary data.</text>
</comment>
<feature type="compositionally biased region" description="Polar residues" evidence="1">
    <location>
        <begin position="44"/>
        <end position="57"/>
    </location>
</feature>
<evidence type="ECO:0000313" key="4">
    <source>
        <dbReference type="Proteomes" id="UP000295131"/>
    </source>
</evidence>
<name>A0A4R5PQ44_9HYPH</name>
<dbReference type="Proteomes" id="UP000295131">
    <property type="component" value="Unassembled WGS sequence"/>
</dbReference>
<protein>
    <recommendedName>
        <fullName evidence="5">DUF680 domain-containing protein</fullName>
    </recommendedName>
</protein>